<feature type="transmembrane region" description="Helical" evidence="1">
    <location>
        <begin position="12"/>
        <end position="30"/>
    </location>
</feature>
<evidence type="ECO:0000313" key="3">
    <source>
        <dbReference type="Proteomes" id="UP000032360"/>
    </source>
</evidence>
<evidence type="ECO:0000313" key="2">
    <source>
        <dbReference type="EMBL" id="KJF17805.1"/>
    </source>
</evidence>
<keyword evidence="3" id="KW-1185">Reference proteome</keyword>
<sequence>MPKLIKSKKAAILSLRITAGWTFYVWARLVRNMVRDKDHSRTFRFVHIALGIVSIVLGFSGLAVSNYISDEVGQSVNPKN</sequence>
<gene>
    <name evidence="2" type="ORF">AXFE_13020</name>
</gene>
<proteinExistence type="predicted"/>
<evidence type="ECO:0000256" key="1">
    <source>
        <dbReference type="SAM" id="Phobius"/>
    </source>
</evidence>
<dbReference type="InterPro" id="IPR058061">
    <property type="entry name" value="SCO4848-like"/>
</dbReference>
<dbReference type="Proteomes" id="UP000032360">
    <property type="component" value="Unassembled WGS sequence"/>
</dbReference>
<comment type="caution">
    <text evidence="2">The sequence shown here is derived from an EMBL/GenBank/DDBJ whole genome shotgun (WGS) entry which is preliminary data.</text>
</comment>
<dbReference type="OrthoDB" id="9937729at2"/>
<keyword evidence="1" id="KW-0812">Transmembrane</keyword>
<dbReference type="Pfam" id="PF26606">
    <property type="entry name" value="SCO4848"/>
    <property type="match status" value="1"/>
</dbReference>
<organism evidence="2 3">
    <name type="scientific">Acidithrix ferrooxidans</name>
    <dbReference type="NCBI Taxonomy" id="1280514"/>
    <lineage>
        <taxon>Bacteria</taxon>
        <taxon>Bacillati</taxon>
        <taxon>Actinomycetota</taxon>
        <taxon>Acidimicrobiia</taxon>
        <taxon>Acidimicrobiales</taxon>
        <taxon>Acidimicrobiaceae</taxon>
        <taxon>Acidithrix</taxon>
    </lineage>
</organism>
<protein>
    <submittedName>
        <fullName evidence="2">Uncharacterized protein</fullName>
    </submittedName>
</protein>
<feature type="transmembrane region" description="Helical" evidence="1">
    <location>
        <begin position="42"/>
        <end position="68"/>
    </location>
</feature>
<keyword evidence="1" id="KW-0472">Membrane</keyword>
<accession>A0A0D8HII8</accession>
<dbReference type="RefSeq" id="WP_052605050.1">
    <property type="nucleotide sequence ID" value="NZ_JXYS01000029.1"/>
</dbReference>
<dbReference type="EMBL" id="JXYS01000029">
    <property type="protein sequence ID" value="KJF17805.1"/>
    <property type="molecule type" value="Genomic_DNA"/>
</dbReference>
<reference evidence="2 3" key="1">
    <citation type="submission" date="2015-01" db="EMBL/GenBank/DDBJ databases">
        <title>Draft genome of the acidophilic iron oxidizer Acidithrix ferrooxidans strain Py-F3.</title>
        <authorList>
            <person name="Poehlein A."/>
            <person name="Eisen S."/>
            <person name="Schloemann M."/>
            <person name="Johnson B.D."/>
            <person name="Daniel R."/>
            <person name="Muehling M."/>
        </authorList>
    </citation>
    <scope>NUCLEOTIDE SEQUENCE [LARGE SCALE GENOMIC DNA]</scope>
    <source>
        <strain evidence="2 3">Py-F3</strain>
    </source>
</reference>
<keyword evidence="1" id="KW-1133">Transmembrane helix</keyword>
<dbReference type="AlphaFoldDB" id="A0A0D8HII8"/>
<dbReference type="STRING" id="1280514.AXFE_13020"/>
<name>A0A0D8HII8_9ACTN</name>